<evidence type="ECO:0000256" key="1">
    <source>
        <dbReference type="SAM" id="SignalP"/>
    </source>
</evidence>
<dbReference type="RefSeq" id="WP_241936711.1">
    <property type="nucleotide sequence ID" value="NZ_JALBGC010000003.1"/>
</dbReference>
<keyword evidence="1" id="KW-0732">Signal</keyword>
<sequence length="241" mass="26435">MSLSRASVVPVLLLAGRAAFGQNIAPGYIITAGQDSLRGAIVLHDATAQQRQVDFITAQGSQRQLLDARTLKAYGYTTEQDTVRYIAVTMNLGRTGSTPEALFLRQLVSGPAELYQYRYLRSYNERQGRMAAAFSSSGSAPNGTHASHPALAAPRFPYSLNTREYPPLNAVDARGGTGVALLLRRRGQSNFVIASQWVFPKEATTYFADCPALMPDLQAKRYQPKNLPQLVRRYNSCTSSQ</sequence>
<evidence type="ECO:0008006" key="4">
    <source>
        <dbReference type="Google" id="ProtNLM"/>
    </source>
</evidence>
<organism evidence="2 3">
    <name type="scientific">Hymenobacter cyanobacteriorum</name>
    <dbReference type="NCBI Taxonomy" id="2926463"/>
    <lineage>
        <taxon>Bacteria</taxon>
        <taxon>Pseudomonadati</taxon>
        <taxon>Bacteroidota</taxon>
        <taxon>Cytophagia</taxon>
        <taxon>Cytophagales</taxon>
        <taxon>Hymenobacteraceae</taxon>
        <taxon>Hymenobacter</taxon>
    </lineage>
</organism>
<feature type="signal peptide" evidence="1">
    <location>
        <begin position="1"/>
        <end position="21"/>
    </location>
</feature>
<dbReference type="EMBL" id="JALBGC010000003">
    <property type="protein sequence ID" value="MCI1188453.1"/>
    <property type="molecule type" value="Genomic_DNA"/>
</dbReference>
<comment type="caution">
    <text evidence="2">The sequence shown here is derived from an EMBL/GenBank/DDBJ whole genome shotgun (WGS) entry which is preliminary data.</text>
</comment>
<evidence type="ECO:0000313" key="3">
    <source>
        <dbReference type="Proteomes" id="UP001139193"/>
    </source>
</evidence>
<keyword evidence="3" id="KW-1185">Reference proteome</keyword>
<dbReference type="AlphaFoldDB" id="A0A9X2AH69"/>
<dbReference type="Proteomes" id="UP001139193">
    <property type="component" value="Unassembled WGS sequence"/>
</dbReference>
<reference evidence="2" key="1">
    <citation type="submission" date="2022-03" db="EMBL/GenBank/DDBJ databases">
        <title>Bacterial whole genome sequence for Hymenobacter sp. DH14.</title>
        <authorList>
            <person name="Le V."/>
        </authorList>
    </citation>
    <scope>NUCLEOTIDE SEQUENCE</scope>
    <source>
        <strain evidence="2">DH14</strain>
    </source>
</reference>
<accession>A0A9X2AH69</accession>
<proteinExistence type="predicted"/>
<protein>
    <recommendedName>
        <fullName evidence="4">DUF4136 domain-containing protein</fullName>
    </recommendedName>
</protein>
<name>A0A9X2AH69_9BACT</name>
<feature type="chain" id="PRO_5040874315" description="DUF4136 domain-containing protein" evidence="1">
    <location>
        <begin position="22"/>
        <end position="241"/>
    </location>
</feature>
<evidence type="ECO:0000313" key="2">
    <source>
        <dbReference type="EMBL" id="MCI1188453.1"/>
    </source>
</evidence>
<gene>
    <name evidence="2" type="ORF">MON38_13575</name>
</gene>